<comment type="caution">
    <text evidence="2">The sequence shown here is derived from an EMBL/GenBank/DDBJ whole genome shotgun (WGS) entry which is preliminary data.</text>
</comment>
<feature type="region of interest" description="Disordered" evidence="1">
    <location>
        <begin position="52"/>
        <end position="73"/>
    </location>
</feature>
<reference evidence="2 3" key="1">
    <citation type="journal article" date="2022" name="bioRxiv">
        <title>Genomics of Preaxostyla Flagellates Illuminates Evolutionary Transitions and the Path Towards Mitochondrial Loss.</title>
        <authorList>
            <person name="Novak L.V.F."/>
            <person name="Treitli S.C."/>
            <person name="Pyrih J."/>
            <person name="Halakuc P."/>
            <person name="Pipaliya S.V."/>
            <person name="Vacek V."/>
            <person name="Brzon O."/>
            <person name="Soukal P."/>
            <person name="Eme L."/>
            <person name="Dacks J.B."/>
            <person name="Karnkowska A."/>
            <person name="Elias M."/>
            <person name="Hampl V."/>
        </authorList>
    </citation>
    <scope>NUCLEOTIDE SEQUENCE [LARGE SCALE GENOMIC DNA]</scope>
    <source>
        <strain evidence="2">NAU3</strain>
        <tissue evidence="2">Gut</tissue>
    </source>
</reference>
<dbReference type="Proteomes" id="UP001281761">
    <property type="component" value="Unassembled WGS sequence"/>
</dbReference>
<sequence length="115" mass="12600">MSSLDDGTKVMPSSIGDVDVTVTFLYADAETLTVVESNCTPATTAIGEQMWWSAQSQSTNSNEESDETNTKDDAPFIDRLTFSRVRQLQHNEEAVSTISDGVLLSLVVQRVKIIN</sequence>
<feature type="compositionally biased region" description="Polar residues" evidence="1">
    <location>
        <begin position="52"/>
        <end position="62"/>
    </location>
</feature>
<dbReference type="EMBL" id="JARBJD010000726">
    <property type="protein sequence ID" value="KAK2940178.1"/>
    <property type="molecule type" value="Genomic_DNA"/>
</dbReference>
<organism evidence="2 3">
    <name type="scientific">Blattamonas nauphoetae</name>
    <dbReference type="NCBI Taxonomy" id="2049346"/>
    <lineage>
        <taxon>Eukaryota</taxon>
        <taxon>Metamonada</taxon>
        <taxon>Preaxostyla</taxon>
        <taxon>Oxymonadida</taxon>
        <taxon>Blattamonas</taxon>
    </lineage>
</organism>
<evidence type="ECO:0000313" key="3">
    <source>
        <dbReference type="Proteomes" id="UP001281761"/>
    </source>
</evidence>
<keyword evidence="3" id="KW-1185">Reference proteome</keyword>
<evidence type="ECO:0000313" key="2">
    <source>
        <dbReference type="EMBL" id="KAK2940178.1"/>
    </source>
</evidence>
<evidence type="ECO:0000256" key="1">
    <source>
        <dbReference type="SAM" id="MobiDB-lite"/>
    </source>
</evidence>
<name>A0ABQ9WL38_9EUKA</name>
<accession>A0ABQ9WL38</accession>
<protein>
    <submittedName>
        <fullName evidence="2">Uncharacterized protein</fullName>
    </submittedName>
</protein>
<proteinExistence type="predicted"/>
<gene>
    <name evidence="2" type="ORF">BLNAU_24919</name>
</gene>